<evidence type="ECO:0000256" key="5">
    <source>
        <dbReference type="ARBA" id="ARBA00023136"/>
    </source>
</evidence>
<dbReference type="PANTHER" id="PTHR23320:SF165">
    <property type="entry name" value="MARVEL DOMAIN-CONTAINING PROTEIN"/>
    <property type="match status" value="1"/>
</dbReference>
<dbReference type="EMBL" id="OV696691">
    <property type="protein sequence ID" value="CAH1268727.1"/>
    <property type="molecule type" value="Genomic_DNA"/>
</dbReference>
<evidence type="ECO:0000256" key="7">
    <source>
        <dbReference type="SAM" id="Phobius"/>
    </source>
</evidence>
<dbReference type="PANTHER" id="PTHR23320">
    <property type="entry name" value="MEMBRANE-SPANNING 4-DOMAINS SUBFAMILY A MS4A -RELATED"/>
    <property type="match status" value="1"/>
</dbReference>
<dbReference type="InterPro" id="IPR030417">
    <property type="entry name" value="MS4A"/>
</dbReference>
<organism evidence="8 9">
    <name type="scientific">Branchiostoma lanceolatum</name>
    <name type="common">Common lancelet</name>
    <name type="synonym">Amphioxus lanceolatum</name>
    <dbReference type="NCBI Taxonomy" id="7740"/>
    <lineage>
        <taxon>Eukaryota</taxon>
        <taxon>Metazoa</taxon>
        <taxon>Chordata</taxon>
        <taxon>Cephalochordata</taxon>
        <taxon>Leptocardii</taxon>
        <taxon>Amphioxiformes</taxon>
        <taxon>Branchiostomatidae</taxon>
        <taxon>Branchiostoma</taxon>
    </lineage>
</organism>
<evidence type="ECO:0000256" key="2">
    <source>
        <dbReference type="ARBA" id="ARBA00009565"/>
    </source>
</evidence>
<feature type="transmembrane region" description="Helical" evidence="7">
    <location>
        <begin position="109"/>
        <end position="140"/>
    </location>
</feature>
<name>A0A8K0EWJ5_BRALA</name>
<dbReference type="GO" id="GO:0016020">
    <property type="term" value="C:membrane"/>
    <property type="evidence" value="ECO:0007669"/>
    <property type="project" value="UniProtKB-SubCell"/>
</dbReference>
<reference evidence="8" key="1">
    <citation type="submission" date="2022-01" db="EMBL/GenBank/DDBJ databases">
        <authorList>
            <person name="Braso-Vives M."/>
        </authorList>
    </citation>
    <scope>NUCLEOTIDE SEQUENCE</scope>
</reference>
<gene>
    <name evidence="8" type="primary">Hypp3959</name>
    <name evidence="8" type="ORF">BLAG_LOCUS21552</name>
</gene>
<dbReference type="Proteomes" id="UP000838412">
    <property type="component" value="Chromosome 6"/>
</dbReference>
<evidence type="ECO:0000256" key="3">
    <source>
        <dbReference type="ARBA" id="ARBA00022692"/>
    </source>
</evidence>
<protein>
    <submittedName>
        <fullName evidence="8">Hypp3959 protein</fullName>
    </submittedName>
</protein>
<feature type="compositionally biased region" description="Pro residues" evidence="6">
    <location>
        <begin position="265"/>
        <end position="277"/>
    </location>
</feature>
<feature type="transmembrane region" description="Helical" evidence="7">
    <location>
        <begin position="73"/>
        <end position="97"/>
    </location>
</feature>
<dbReference type="AlphaFoldDB" id="A0A8K0EWJ5"/>
<dbReference type="OrthoDB" id="10041462at2759"/>
<comment type="similarity">
    <text evidence="2">Belongs to the MS4A family.</text>
</comment>
<evidence type="ECO:0000313" key="9">
    <source>
        <dbReference type="Proteomes" id="UP000838412"/>
    </source>
</evidence>
<evidence type="ECO:0000256" key="4">
    <source>
        <dbReference type="ARBA" id="ARBA00022989"/>
    </source>
</evidence>
<keyword evidence="3 7" id="KW-0812">Transmembrane</keyword>
<sequence>MAYNARYVRGLGWALVVLGSLSIVLGSAADAVFSSMQVLTFFHFASGPIWSGVFVILYMYILTLTVFSSMQVLTFFHFASGPIWSGVFVVVAGILGICSAKHPTNKCLISGFLVLAIFSILSTATCIGLGGIGIILDASYCYTYEYRGDLYIRVYCDKEAIALHAVAMVLALAELVMAFVASIMSCCGLATPRSNTYQIVIYTSALGTGVPVQGTGVPASQGGYIIMQTGAPVPAAGATPQVYAAGVPLQVYSPDHLPQVYSPGHAPPPYAQPPPAGPMESKRPA</sequence>
<feature type="transmembrane region" description="Helical" evidence="7">
    <location>
        <begin position="38"/>
        <end position="61"/>
    </location>
</feature>
<dbReference type="InterPro" id="IPR007237">
    <property type="entry name" value="CD20-like"/>
</dbReference>
<keyword evidence="9" id="KW-1185">Reference proteome</keyword>
<evidence type="ECO:0000313" key="8">
    <source>
        <dbReference type="EMBL" id="CAH1268727.1"/>
    </source>
</evidence>
<comment type="subcellular location">
    <subcellularLocation>
        <location evidence="1">Membrane</location>
        <topology evidence="1">Multi-pass membrane protein</topology>
    </subcellularLocation>
</comment>
<evidence type="ECO:0000256" key="1">
    <source>
        <dbReference type="ARBA" id="ARBA00004141"/>
    </source>
</evidence>
<proteinExistence type="inferred from homology"/>
<evidence type="ECO:0000256" key="6">
    <source>
        <dbReference type="SAM" id="MobiDB-lite"/>
    </source>
</evidence>
<keyword evidence="5 7" id="KW-0472">Membrane</keyword>
<feature type="transmembrane region" description="Helical" evidence="7">
    <location>
        <begin position="161"/>
        <end position="184"/>
    </location>
</feature>
<feature type="region of interest" description="Disordered" evidence="6">
    <location>
        <begin position="259"/>
        <end position="285"/>
    </location>
</feature>
<keyword evidence="4 7" id="KW-1133">Transmembrane helix</keyword>
<dbReference type="Pfam" id="PF04103">
    <property type="entry name" value="CD20"/>
    <property type="match status" value="1"/>
</dbReference>
<accession>A0A8K0EWJ5</accession>